<proteinExistence type="predicted"/>
<evidence type="ECO:0000256" key="1">
    <source>
        <dbReference type="SAM" id="MobiDB-lite"/>
    </source>
</evidence>
<feature type="region of interest" description="Disordered" evidence="1">
    <location>
        <begin position="26"/>
        <end position="78"/>
    </location>
</feature>
<dbReference type="EMBL" id="ML143420">
    <property type="protein sequence ID" value="TBU28601.1"/>
    <property type="molecule type" value="Genomic_DNA"/>
</dbReference>
<dbReference type="EMBL" id="ML143503">
    <property type="protein sequence ID" value="TBU23486.1"/>
    <property type="molecule type" value="Genomic_DNA"/>
</dbReference>
<dbReference type="Proteomes" id="UP000292957">
    <property type="component" value="Unassembled WGS sequence"/>
</dbReference>
<dbReference type="AlphaFoldDB" id="A0A4Q9MCF9"/>
<organism evidence="2">
    <name type="scientific">Dichomitus squalens</name>
    <dbReference type="NCBI Taxonomy" id="114155"/>
    <lineage>
        <taxon>Eukaryota</taxon>
        <taxon>Fungi</taxon>
        <taxon>Dikarya</taxon>
        <taxon>Basidiomycota</taxon>
        <taxon>Agaricomycotina</taxon>
        <taxon>Agaricomycetes</taxon>
        <taxon>Polyporales</taxon>
        <taxon>Polyporaceae</taxon>
        <taxon>Dichomitus</taxon>
    </lineage>
</organism>
<accession>A0A4Q9MCF9</accession>
<sequence length="88" mass="9115">MLIHGCASCGARNLAQCSCQTSELLQPTAPLPSTPQSRSTFPPGSHHYSCTPAPSSAYARHPGNTPGPSSEPPIRAGGLQSVFGAWLQ</sequence>
<gene>
    <name evidence="3" type="ORF">BD311DRAFT_758057</name>
    <name evidence="2" type="ORF">BD311DRAFT_768325</name>
</gene>
<protein>
    <submittedName>
        <fullName evidence="2">Uncharacterized protein</fullName>
    </submittedName>
</protein>
<reference evidence="2" key="1">
    <citation type="submission" date="2019-01" db="EMBL/GenBank/DDBJ databases">
        <title>Draft genome sequences of three monokaryotic isolates of the white-rot basidiomycete fungus Dichomitus squalens.</title>
        <authorList>
            <consortium name="DOE Joint Genome Institute"/>
            <person name="Lopez S.C."/>
            <person name="Andreopoulos B."/>
            <person name="Pangilinan J."/>
            <person name="Lipzen A."/>
            <person name="Riley R."/>
            <person name="Ahrendt S."/>
            <person name="Ng V."/>
            <person name="Barry K."/>
            <person name="Daum C."/>
            <person name="Grigoriev I.V."/>
            <person name="Hilden K.S."/>
            <person name="Makela M.R."/>
            <person name="de Vries R.P."/>
        </authorList>
    </citation>
    <scope>NUCLEOTIDE SEQUENCE [LARGE SCALE GENOMIC DNA]</scope>
    <source>
        <strain evidence="2">OM18370.1</strain>
    </source>
</reference>
<evidence type="ECO:0000313" key="2">
    <source>
        <dbReference type="EMBL" id="TBU23486.1"/>
    </source>
</evidence>
<evidence type="ECO:0000313" key="3">
    <source>
        <dbReference type="EMBL" id="TBU28601.1"/>
    </source>
</evidence>
<name>A0A4Q9MCF9_9APHY</name>